<dbReference type="InterPro" id="IPR029058">
    <property type="entry name" value="AB_hydrolase_fold"/>
</dbReference>
<dbReference type="Pfam" id="PF07859">
    <property type="entry name" value="Abhydrolase_3"/>
    <property type="match status" value="1"/>
</dbReference>
<dbReference type="GO" id="GO:0008236">
    <property type="term" value="F:serine-type peptidase activity"/>
    <property type="evidence" value="ECO:0007669"/>
    <property type="project" value="InterPro"/>
</dbReference>
<dbReference type="PANTHER" id="PTHR48081:SF3">
    <property type="entry name" value="ALPHA_BETA HYDROLASE FOLD-3 DOMAIN-CONTAINING PROTEIN"/>
    <property type="match status" value="1"/>
</dbReference>
<sequence>MECLDVRYKQVDQIPIRLDVYPPHFKSQPDTYPRLPAVVYFHGGGLAVGNRTSWFPTWLKDRIVAAGIVFISADYRLIPSCTVHEVTDDVKDVFSFLSQDDLCFKTDNSTLFGLDPTSLAVAGSSSGGYCAYLAALYASPKPKAVLGLYATGGQLFTPLSLVVKKEVFYRKRELLDPQEFSEFIYPKCKSLKSISDSPLSYHPPTHPTRPGWWANPRMAVARLYLQLGLTLDYLTGQHEPSLSEQLRPLLETSSSTDPFVLQETMKKHIPSVHHAVFPQLNVTAQFPSTFLVHGSVDTAVIPEESLHMQALLKRAGVAVQLLMLEGADHSFDYVPNAEGLYASHFDEMAEFLTRTLKSTGACR</sequence>
<evidence type="ECO:0000313" key="5">
    <source>
        <dbReference type="Proteomes" id="UP001362999"/>
    </source>
</evidence>
<feature type="domain" description="Alpha/beta hydrolase fold-3" evidence="3">
    <location>
        <begin position="38"/>
        <end position="150"/>
    </location>
</feature>
<keyword evidence="5" id="KW-1185">Reference proteome</keyword>
<accession>A0AAW0B769</accession>
<evidence type="ECO:0000259" key="2">
    <source>
        <dbReference type="Pfam" id="PF00326"/>
    </source>
</evidence>
<dbReference type="SUPFAM" id="SSF53474">
    <property type="entry name" value="alpha/beta-Hydrolases"/>
    <property type="match status" value="1"/>
</dbReference>
<dbReference type="PANTHER" id="PTHR48081">
    <property type="entry name" value="AB HYDROLASE SUPERFAMILY PROTEIN C4A8.06C"/>
    <property type="match status" value="1"/>
</dbReference>
<dbReference type="Pfam" id="PF00326">
    <property type="entry name" value="Peptidase_S9"/>
    <property type="match status" value="1"/>
</dbReference>
<dbReference type="InterPro" id="IPR013094">
    <property type="entry name" value="AB_hydrolase_3"/>
</dbReference>
<organism evidence="4 5">
    <name type="scientific">Favolaschia claudopus</name>
    <dbReference type="NCBI Taxonomy" id="2862362"/>
    <lineage>
        <taxon>Eukaryota</taxon>
        <taxon>Fungi</taxon>
        <taxon>Dikarya</taxon>
        <taxon>Basidiomycota</taxon>
        <taxon>Agaricomycotina</taxon>
        <taxon>Agaricomycetes</taxon>
        <taxon>Agaricomycetidae</taxon>
        <taxon>Agaricales</taxon>
        <taxon>Marasmiineae</taxon>
        <taxon>Mycenaceae</taxon>
        <taxon>Favolaschia</taxon>
    </lineage>
</organism>
<evidence type="ECO:0000256" key="1">
    <source>
        <dbReference type="ARBA" id="ARBA00022801"/>
    </source>
</evidence>
<dbReference type="Gene3D" id="3.40.50.1820">
    <property type="entry name" value="alpha/beta hydrolase"/>
    <property type="match status" value="1"/>
</dbReference>
<proteinExistence type="predicted"/>
<feature type="domain" description="Peptidase S9 prolyl oligopeptidase catalytic" evidence="2">
    <location>
        <begin position="278"/>
        <end position="357"/>
    </location>
</feature>
<gene>
    <name evidence="4" type="ORF">R3P38DRAFT_2710017</name>
</gene>
<protein>
    <submittedName>
        <fullName evidence="4">MYND finger domain-like protein</fullName>
    </submittedName>
</protein>
<name>A0AAW0B769_9AGAR</name>
<reference evidence="4 5" key="1">
    <citation type="journal article" date="2024" name="J Genomics">
        <title>Draft genome sequencing and assembly of Favolaschia claudopus CIRM-BRFM 2984 isolated from oak limbs.</title>
        <authorList>
            <person name="Navarro D."/>
            <person name="Drula E."/>
            <person name="Chaduli D."/>
            <person name="Cazenave R."/>
            <person name="Ahrendt S."/>
            <person name="Wang J."/>
            <person name="Lipzen A."/>
            <person name="Daum C."/>
            <person name="Barry K."/>
            <person name="Grigoriev I.V."/>
            <person name="Favel A."/>
            <person name="Rosso M.N."/>
            <person name="Martin F."/>
        </authorList>
    </citation>
    <scope>NUCLEOTIDE SEQUENCE [LARGE SCALE GENOMIC DNA]</scope>
    <source>
        <strain evidence="4 5">CIRM-BRFM 2984</strain>
    </source>
</reference>
<dbReference type="AlphaFoldDB" id="A0AAW0B769"/>
<comment type="caution">
    <text evidence="4">The sequence shown here is derived from an EMBL/GenBank/DDBJ whole genome shotgun (WGS) entry which is preliminary data.</text>
</comment>
<dbReference type="Proteomes" id="UP001362999">
    <property type="component" value="Unassembled WGS sequence"/>
</dbReference>
<evidence type="ECO:0000313" key="4">
    <source>
        <dbReference type="EMBL" id="KAK7022096.1"/>
    </source>
</evidence>
<dbReference type="GO" id="GO:0006508">
    <property type="term" value="P:proteolysis"/>
    <property type="evidence" value="ECO:0007669"/>
    <property type="project" value="InterPro"/>
</dbReference>
<dbReference type="EMBL" id="JAWWNJ010000037">
    <property type="protein sequence ID" value="KAK7022096.1"/>
    <property type="molecule type" value="Genomic_DNA"/>
</dbReference>
<dbReference type="InterPro" id="IPR050300">
    <property type="entry name" value="GDXG_lipolytic_enzyme"/>
</dbReference>
<evidence type="ECO:0000259" key="3">
    <source>
        <dbReference type="Pfam" id="PF07859"/>
    </source>
</evidence>
<dbReference type="InterPro" id="IPR001375">
    <property type="entry name" value="Peptidase_S9_cat"/>
</dbReference>
<keyword evidence="1" id="KW-0378">Hydrolase</keyword>